<evidence type="ECO:0000256" key="1">
    <source>
        <dbReference type="SAM" id="SignalP"/>
    </source>
</evidence>
<dbReference type="EMBL" id="SOPW01000014">
    <property type="protein sequence ID" value="TFB15066.1"/>
    <property type="molecule type" value="Genomic_DNA"/>
</dbReference>
<evidence type="ECO:0008006" key="4">
    <source>
        <dbReference type="Google" id="ProtNLM"/>
    </source>
</evidence>
<gene>
    <name evidence="2" type="ORF">E3U55_12500</name>
</gene>
<accession>A0A4Y8IHA3</accession>
<keyword evidence="3" id="KW-1185">Reference proteome</keyword>
<sequence>MQRNIIFLIFFLFVISLASACSKSEGDYGDNPYGHYEDDKMIGKVLEVNKGESSIVVDISKWEKRNSKNPWTDEGYSYKATITDETVIMHEDENKVSIGDIKNGQKVLVNPPRGDDFKGHPVEIILLEMSYEEKYARLLSHNDGFNVVVMYEDGKKLPKEMQESFYKNVLEILEGTEHRVNASWMRYDEDYVVDFKEVLDIEQFPVLLVYDEEELLFKTYRVDELYKFFKDWGS</sequence>
<comment type="caution">
    <text evidence="2">The sequence shown here is derived from an EMBL/GenBank/DDBJ whole genome shotgun (WGS) entry which is preliminary data.</text>
</comment>
<dbReference type="Proteomes" id="UP000297975">
    <property type="component" value="Unassembled WGS sequence"/>
</dbReference>
<reference evidence="2 3" key="1">
    <citation type="submission" date="2019-03" db="EMBL/GenBank/DDBJ databases">
        <authorList>
            <person name="He R.-H."/>
        </authorList>
    </citation>
    <scope>NUCLEOTIDE SEQUENCE [LARGE SCALE GENOMIC DNA]</scope>
    <source>
        <strain evidence="3">SH 714</strain>
    </source>
</reference>
<feature type="chain" id="PRO_5021222103" description="DUF3221 domain-containing protein" evidence="1">
    <location>
        <begin position="21"/>
        <end position="234"/>
    </location>
</feature>
<keyword evidence="1" id="KW-0732">Signal</keyword>
<dbReference type="PROSITE" id="PS51257">
    <property type="entry name" value="PROKAR_LIPOPROTEIN"/>
    <property type="match status" value="1"/>
</dbReference>
<dbReference type="OrthoDB" id="2626097at2"/>
<feature type="signal peptide" evidence="1">
    <location>
        <begin position="1"/>
        <end position="20"/>
    </location>
</feature>
<organism evidence="2 3">
    <name type="scientific">Filobacillus milosensis</name>
    <dbReference type="NCBI Taxonomy" id="94137"/>
    <lineage>
        <taxon>Bacteria</taxon>
        <taxon>Bacillati</taxon>
        <taxon>Bacillota</taxon>
        <taxon>Bacilli</taxon>
        <taxon>Bacillales</taxon>
        <taxon>Bacillaceae</taxon>
        <taxon>Filobacillus</taxon>
    </lineage>
</organism>
<dbReference type="AlphaFoldDB" id="A0A4Y8IHA3"/>
<protein>
    <recommendedName>
        <fullName evidence="4">DUF3221 domain-containing protein</fullName>
    </recommendedName>
</protein>
<evidence type="ECO:0000313" key="3">
    <source>
        <dbReference type="Proteomes" id="UP000297975"/>
    </source>
</evidence>
<name>A0A4Y8IHA3_9BACI</name>
<evidence type="ECO:0000313" key="2">
    <source>
        <dbReference type="EMBL" id="TFB15066.1"/>
    </source>
</evidence>
<dbReference type="RefSeq" id="WP_134340809.1">
    <property type="nucleotide sequence ID" value="NZ_SOPW01000014.1"/>
</dbReference>
<proteinExistence type="predicted"/>